<dbReference type="RefSeq" id="WP_320184307.1">
    <property type="nucleotide sequence ID" value="NZ_CP138332.1"/>
</dbReference>
<comment type="subcellular location">
    <subcellularLocation>
        <location evidence="1">Membrane</location>
        <topology evidence="1">Multi-pass membrane protein</topology>
    </subcellularLocation>
</comment>
<keyword evidence="2" id="KW-0813">Transport</keyword>
<evidence type="ECO:0000256" key="3">
    <source>
        <dbReference type="ARBA" id="ARBA00022475"/>
    </source>
</evidence>
<evidence type="ECO:0000313" key="8">
    <source>
        <dbReference type="EMBL" id="MFD2966523.1"/>
    </source>
</evidence>
<evidence type="ECO:0000256" key="1">
    <source>
        <dbReference type="ARBA" id="ARBA00004141"/>
    </source>
</evidence>
<feature type="transmembrane region" description="Helical" evidence="7">
    <location>
        <begin position="279"/>
        <end position="303"/>
    </location>
</feature>
<dbReference type="PANTHER" id="PTHR36838:SF1">
    <property type="entry name" value="SLR1864 PROTEIN"/>
    <property type="match status" value="1"/>
</dbReference>
<evidence type="ECO:0000256" key="7">
    <source>
        <dbReference type="SAM" id="Phobius"/>
    </source>
</evidence>
<reference evidence="9" key="1">
    <citation type="journal article" date="2019" name="Int. J. Syst. Evol. Microbiol.">
        <title>The Global Catalogue of Microorganisms (GCM) 10K type strain sequencing project: providing services to taxonomists for standard genome sequencing and annotation.</title>
        <authorList>
            <consortium name="The Broad Institute Genomics Platform"/>
            <consortium name="The Broad Institute Genome Sequencing Center for Infectious Disease"/>
            <person name="Wu L."/>
            <person name="Ma J."/>
        </authorList>
    </citation>
    <scope>NUCLEOTIDE SEQUENCE [LARGE SCALE GENOMIC DNA]</scope>
    <source>
        <strain evidence="9">KCTC 22814</strain>
    </source>
</reference>
<dbReference type="InterPro" id="IPR004776">
    <property type="entry name" value="Mem_transp_PIN-like"/>
</dbReference>
<feature type="transmembrane region" description="Helical" evidence="7">
    <location>
        <begin position="96"/>
        <end position="114"/>
    </location>
</feature>
<evidence type="ECO:0000256" key="5">
    <source>
        <dbReference type="ARBA" id="ARBA00022989"/>
    </source>
</evidence>
<feature type="transmembrane region" description="Helical" evidence="7">
    <location>
        <begin position="161"/>
        <end position="179"/>
    </location>
</feature>
<protein>
    <submittedName>
        <fullName evidence="8">AEC family transporter</fullName>
    </submittedName>
</protein>
<evidence type="ECO:0000256" key="2">
    <source>
        <dbReference type="ARBA" id="ARBA00022448"/>
    </source>
</evidence>
<evidence type="ECO:0000256" key="6">
    <source>
        <dbReference type="ARBA" id="ARBA00023136"/>
    </source>
</evidence>
<dbReference type="Pfam" id="PF03547">
    <property type="entry name" value="Mem_trans"/>
    <property type="match status" value="1"/>
</dbReference>
<sequence>MTNIALILFCTLAGILFKRYKLIPTDAHKGINVFILYIALPAVSFKYIPQIPWNQDLLFPVCSSVLVWLGSYLFIRAYCRFKGYNRRTRSSLELSSGYSNTSFIGFPLIMAYFGEQQLGVAIICDQSMFLILSSIGIVSAIKGDKQVREVPSAKMVMARFIRFPPVIACLSALLLSRFLDFQPVEPFFDKLTATVGPLALFSLGLQLNIKGWRPKIAQISVALLYKLILAPALVLCAAFVLGVQGDTARISVFEAGMPTLITASIIAEQFNLNSKLVNLIIGVGILAGFISTGIWSIIINSLFPL</sequence>
<evidence type="ECO:0000256" key="4">
    <source>
        <dbReference type="ARBA" id="ARBA00022692"/>
    </source>
</evidence>
<feature type="transmembrane region" description="Helical" evidence="7">
    <location>
        <begin position="120"/>
        <end position="141"/>
    </location>
</feature>
<dbReference type="Proteomes" id="UP001597525">
    <property type="component" value="Unassembled WGS sequence"/>
</dbReference>
<accession>A0ABW6BDM1</accession>
<comment type="caution">
    <text evidence="8">The sequence shown here is derived from an EMBL/GenBank/DDBJ whole genome shotgun (WGS) entry which is preliminary data.</text>
</comment>
<feature type="transmembrane region" description="Helical" evidence="7">
    <location>
        <begin position="221"/>
        <end position="242"/>
    </location>
</feature>
<name>A0ABW6BDM1_9SPHI</name>
<dbReference type="EMBL" id="JBHUPB010000003">
    <property type="protein sequence ID" value="MFD2966523.1"/>
    <property type="molecule type" value="Genomic_DNA"/>
</dbReference>
<keyword evidence="4 7" id="KW-0812">Transmembrane</keyword>
<feature type="transmembrane region" description="Helical" evidence="7">
    <location>
        <begin position="57"/>
        <end position="75"/>
    </location>
</feature>
<evidence type="ECO:0000313" key="9">
    <source>
        <dbReference type="Proteomes" id="UP001597525"/>
    </source>
</evidence>
<keyword evidence="9" id="KW-1185">Reference proteome</keyword>
<keyword evidence="3" id="KW-1003">Cell membrane</keyword>
<keyword evidence="5 7" id="KW-1133">Transmembrane helix</keyword>
<keyword evidence="6 7" id="KW-0472">Membrane</keyword>
<organism evidence="8 9">
    <name type="scientific">Sphingobacterium bambusae</name>
    <dbReference type="NCBI Taxonomy" id="662858"/>
    <lineage>
        <taxon>Bacteria</taxon>
        <taxon>Pseudomonadati</taxon>
        <taxon>Bacteroidota</taxon>
        <taxon>Sphingobacteriia</taxon>
        <taxon>Sphingobacteriales</taxon>
        <taxon>Sphingobacteriaceae</taxon>
        <taxon>Sphingobacterium</taxon>
    </lineage>
</organism>
<proteinExistence type="predicted"/>
<dbReference type="PANTHER" id="PTHR36838">
    <property type="entry name" value="AUXIN EFFLUX CARRIER FAMILY PROTEIN"/>
    <property type="match status" value="1"/>
</dbReference>
<gene>
    <name evidence="8" type="ORF">ACFS7Y_03950</name>
</gene>